<dbReference type="PANTHER" id="PTHR32305:SF15">
    <property type="entry name" value="PROTEIN RHSA-RELATED"/>
    <property type="match status" value="1"/>
</dbReference>
<dbReference type="Proteomes" id="UP000523821">
    <property type="component" value="Unassembled WGS sequence"/>
</dbReference>
<dbReference type="Gene3D" id="2.180.10.10">
    <property type="entry name" value="RHS repeat-associated core"/>
    <property type="match status" value="1"/>
</dbReference>
<dbReference type="EMBL" id="JACHOO010000004">
    <property type="protein sequence ID" value="MBB5753362.1"/>
    <property type="molecule type" value="Genomic_DNA"/>
</dbReference>
<dbReference type="AlphaFoldDB" id="A0A7W9FME3"/>
<evidence type="ECO:0000313" key="1">
    <source>
        <dbReference type="EMBL" id="MBB5753362.1"/>
    </source>
</evidence>
<reference evidence="1 2" key="1">
    <citation type="submission" date="2020-08" db="EMBL/GenBank/DDBJ databases">
        <title>Genomic Encyclopedia of Type Strains, Phase IV (KMG-IV): sequencing the most valuable type-strain genomes for metagenomic binning, comparative biology and taxonomic classification.</title>
        <authorList>
            <person name="Goeker M."/>
        </authorList>
    </citation>
    <scope>NUCLEOTIDE SEQUENCE [LARGE SCALE GENOMIC DNA]</scope>
    <source>
        <strain evidence="1 2">DSM 16268</strain>
    </source>
</reference>
<protein>
    <submittedName>
        <fullName evidence="1">RHS repeat-associated protein</fullName>
    </submittedName>
</protein>
<accession>A0A7W9FME3</accession>
<organism evidence="1 2">
    <name type="scientific">Prosthecomicrobium pneumaticum</name>
    <dbReference type="NCBI Taxonomy" id="81895"/>
    <lineage>
        <taxon>Bacteria</taxon>
        <taxon>Pseudomonadati</taxon>
        <taxon>Pseudomonadota</taxon>
        <taxon>Alphaproteobacteria</taxon>
        <taxon>Hyphomicrobiales</taxon>
        <taxon>Kaistiaceae</taxon>
        <taxon>Prosthecomicrobium</taxon>
    </lineage>
</organism>
<dbReference type="PANTHER" id="PTHR32305">
    <property type="match status" value="1"/>
</dbReference>
<evidence type="ECO:0000313" key="2">
    <source>
        <dbReference type="Proteomes" id="UP000523821"/>
    </source>
</evidence>
<dbReference type="NCBIfam" id="TIGR03696">
    <property type="entry name" value="Rhs_assc_core"/>
    <property type="match status" value="1"/>
</dbReference>
<dbReference type="InterPro" id="IPR050708">
    <property type="entry name" value="T6SS_VgrG/RHS"/>
</dbReference>
<dbReference type="InterPro" id="IPR022385">
    <property type="entry name" value="Rhs_assc_core"/>
</dbReference>
<proteinExistence type="predicted"/>
<gene>
    <name evidence="1" type="ORF">GGQ63_002428</name>
</gene>
<name>A0A7W9FME3_9HYPH</name>
<dbReference type="RefSeq" id="WP_183856093.1">
    <property type="nucleotide sequence ID" value="NZ_JACHOO010000004.1"/>
</dbReference>
<sequence>MLAQKVPEKSRTGFGLFCRAGGCVASVRLAWAVVCGRMPAPRRDCAPRPGRQRWTATPAAAGSARGRATGAAALKQRFTAYGDRIPVSASACGDEKRGFIGERHDRDTGLIDLNARWYDPVLGRFVTPDDWDPVDARSALEGNPAGWLANAVGTNRYAYAGNDPVNKSDPNGHFFAQALGAVFGAIMGGGFEAGRQVYQSGTITSWKSVGAAAAGGTVAGALATVPGGASLAGSVGGSMLGGTTTRYLLGEETDTENLVFDATLGTVVHVAGAGLARSAAVAEGTALSPATNVVDGIRLRNQLTSQEIAGGHAFEKHVLGVGNPSRAEFGDLGIRTRTQFAEHIEKVINNPTESGLLARGRAYFYDRTTNTIVITNPRAADGGAAFRPKNPDTYIKTLR</sequence>
<keyword evidence="2" id="KW-1185">Reference proteome</keyword>
<comment type="caution">
    <text evidence="1">The sequence shown here is derived from an EMBL/GenBank/DDBJ whole genome shotgun (WGS) entry which is preliminary data.</text>
</comment>